<organism evidence="2">
    <name type="scientific">Zea mays</name>
    <name type="common">Maize</name>
    <dbReference type="NCBI Taxonomy" id="4577"/>
    <lineage>
        <taxon>Eukaryota</taxon>
        <taxon>Viridiplantae</taxon>
        <taxon>Streptophyta</taxon>
        <taxon>Embryophyta</taxon>
        <taxon>Tracheophyta</taxon>
        <taxon>Spermatophyta</taxon>
        <taxon>Magnoliopsida</taxon>
        <taxon>Liliopsida</taxon>
        <taxon>Poales</taxon>
        <taxon>Poaceae</taxon>
        <taxon>PACMAD clade</taxon>
        <taxon>Panicoideae</taxon>
        <taxon>Andropogonodae</taxon>
        <taxon>Andropogoneae</taxon>
        <taxon>Tripsacinae</taxon>
        <taxon>Zea</taxon>
    </lineage>
</organism>
<reference evidence="2" key="1">
    <citation type="submission" date="2015-12" db="EMBL/GenBank/DDBJ databases">
        <title>Update maize B73 reference genome by single molecule sequencing technologies.</title>
        <authorList>
            <consortium name="Maize Genome Sequencing Project"/>
            <person name="Ware D."/>
        </authorList>
    </citation>
    <scope>NUCLEOTIDE SEQUENCE [LARGE SCALE GENOMIC DNA]</scope>
    <source>
        <tissue evidence="2">Seedling</tissue>
    </source>
</reference>
<dbReference type="EMBL" id="CM007648">
    <property type="protein sequence ID" value="ONM18179.1"/>
    <property type="molecule type" value="Genomic_DNA"/>
</dbReference>
<evidence type="ECO:0000313" key="2">
    <source>
        <dbReference type="EMBL" id="ONM18173.1"/>
    </source>
</evidence>
<feature type="region of interest" description="Disordered" evidence="1">
    <location>
        <begin position="1"/>
        <end position="20"/>
    </location>
</feature>
<proteinExistence type="predicted"/>
<sequence length="203" mass="22356">MAEAQALVPAQGPDEAPLDASAIHSRVEQLSLKRLEVEPEAEVAEDEVALGLDSTHKAAQDAMDEWDSATAAVSIDDLGKLGCVICFQHLLVPCDAKYTVTAISIMMQICLVDSIEHNEGEESSNISSEIVACKCGVFFIFLTDSSYVLMIHSSLLKFACYCSGSLFSAIMKMLLCFQLFFCFECITYKLQCHYCGQMHTWNN</sequence>
<name>A0A1D6ECZ5_MAIZE</name>
<dbReference type="ExpressionAtlas" id="A0A1D6ECZ5">
    <property type="expression patterns" value="baseline and differential"/>
</dbReference>
<dbReference type="EMBL" id="CM007648">
    <property type="protein sequence ID" value="ONM18173.1"/>
    <property type="molecule type" value="Genomic_DNA"/>
</dbReference>
<evidence type="ECO:0000256" key="1">
    <source>
        <dbReference type="SAM" id="MobiDB-lite"/>
    </source>
</evidence>
<dbReference type="EMBL" id="CM007648">
    <property type="protein sequence ID" value="ONM18181.1"/>
    <property type="molecule type" value="Genomic_DNA"/>
</dbReference>
<accession>A0A1D6ECZ5</accession>
<gene>
    <name evidence="2" type="ORF">ZEAMMB73_Zm00001d004020</name>
</gene>
<dbReference type="AlphaFoldDB" id="A0A1D6ECZ5"/>
<protein>
    <submittedName>
        <fullName evidence="2">Uncharacterized protein</fullName>
    </submittedName>
</protein>